<dbReference type="PANTHER" id="PTHR14387:SF0">
    <property type="entry name" value="DUF2428 DOMAIN-CONTAINING PROTEIN"/>
    <property type="match status" value="1"/>
</dbReference>
<proteinExistence type="inferred from homology"/>
<dbReference type="SUPFAM" id="SSF48371">
    <property type="entry name" value="ARM repeat"/>
    <property type="match status" value="1"/>
</dbReference>
<protein>
    <recommendedName>
        <fullName evidence="2">DUF2428 domain-containing protein</fullName>
    </recommendedName>
</protein>
<name>A0A1Y1LVE9_PHOPY</name>
<keyword evidence="5" id="KW-1185">Reference proteome</keyword>
<dbReference type="GO" id="GO:0005829">
    <property type="term" value="C:cytosol"/>
    <property type="evidence" value="ECO:0007669"/>
    <property type="project" value="TreeGrafter"/>
</dbReference>
<reference evidence="4 5" key="2">
    <citation type="journal article" date="2018" name="Elife">
        <title>Firefly genomes illuminate parallel origins of bioluminescence in beetles.</title>
        <authorList>
            <person name="Fallon T.R."/>
            <person name="Lower S.E."/>
            <person name="Chang C.H."/>
            <person name="Bessho-Uehara M."/>
            <person name="Martin G.J."/>
            <person name="Bewick A.J."/>
            <person name="Behringer M."/>
            <person name="Debat H.J."/>
            <person name="Wong I."/>
            <person name="Day J.C."/>
            <person name="Suvorov A."/>
            <person name="Silva C.J."/>
            <person name="Stanger-Hall K.F."/>
            <person name="Hall D.W."/>
            <person name="Schmitz R.J."/>
            <person name="Nelson D.R."/>
            <person name="Lewis S.M."/>
            <person name="Shigenobu S."/>
            <person name="Bybee S.M."/>
            <person name="Larracuente A.M."/>
            <person name="Oba Y."/>
            <person name="Weng J.K."/>
        </authorList>
    </citation>
    <scope>NUCLEOTIDE SEQUENCE [LARGE SCALE GENOMIC DNA]</scope>
    <source>
        <strain evidence="4">1611_PpyrPB1</strain>
        <tissue evidence="4">Whole body</tissue>
    </source>
</reference>
<dbReference type="EMBL" id="VVIM01000004">
    <property type="protein sequence ID" value="KAB0800213.1"/>
    <property type="molecule type" value="Genomic_DNA"/>
</dbReference>
<dbReference type="InParanoid" id="A0A1Y1LVE9"/>
<evidence type="ECO:0000259" key="2">
    <source>
        <dbReference type="Pfam" id="PF10350"/>
    </source>
</evidence>
<evidence type="ECO:0000313" key="4">
    <source>
        <dbReference type="EMBL" id="KAB0800213.1"/>
    </source>
</evidence>
<dbReference type="OrthoDB" id="6614653at2759"/>
<feature type="domain" description="DUF2428" evidence="2">
    <location>
        <begin position="777"/>
        <end position="856"/>
    </location>
</feature>
<evidence type="ECO:0000313" key="5">
    <source>
        <dbReference type="Proteomes" id="UP000327044"/>
    </source>
</evidence>
<reference evidence="4" key="3">
    <citation type="submission" date="2019-08" db="EMBL/GenBank/DDBJ databases">
        <authorList>
            <consortium name="Photinus pyralis genome working group"/>
            <person name="Fallon T.R."/>
            <person name="Sander Lower S.E."/>
            <person name="Weng J.-K."/>
        </authorList>
    </citation>
    <scope>NUCLEOTIDE SEQUENCE</scope>
    <source>
        <strain evidence="4">1611_PpyrPB1</strain>
        <tissue evidence="4">Whole body</tissue>
    </source>
</reference>
<dbReference type="EMBL" id="GEZM01047382">
    <property type="protein sequence ID" value="JAV76858.1"/>
    <property type="molecule type" value="Transcribed_RNA"/>
</dbReference>
<sequence>MEISKKLISQCNYIGNRCFIKEITLKWSVHLTEEDLREQISDAMSLLQFIALVCDGEERISHNLYTQGHCLFDALLFLSRNDVDELMYTLLHILQNLGSNLTLNLKLCNVSLRIRNVKPFQTLVIIAVSHILRRFCKFNSHHTVMLQLIRSVLGTLNSLATSPLCVCCLNVLHTLVKKAGAQLHICQADIIQHMYLFIKAVHHKQATKCADEVLGLVIKQMSTDDKLILFKKISRMAWWNKGECAIVIHLINYWPTNVKLRPFICAMTTRLAVMLLENVTDHSIKLLRIIITHISLDVWQDAFIPNIVIVVESHCDNEWDIISKTISQCVKVGVLHFKSQMYNGIRSSLLFSCYSAIVLYHSIEQDCLNINDYREDIVKLLHSPNATMQYYALKAVCNFNRKRSQLTDWHVDCIKYYLQSALFSSNNFYDKELHYFLSHLVMQANQVLISEQVAQHHIEFMQWLYEMIRLALLSKSSRRIKVGTQILTLVQSTVVRNDQRIKYKIEDSINPNLFFAHLRETNQWPCMSDGFYMEILESWLVSKKVYPELYTLIESQSNVYIKTCTTINQSFENKLDKESIMKANFCILNLIKSCPSKKESLVTNIVTRWHSIALSSSDRQIDVHGVALVYGLTLCVSLLLQRNLLIGDYPLIFDTCLQIGRNLLGKDSTDNVLVLKNVEQTLVAMMDVLCFILKTVRDDAIVRRFFEFLGEIMEQGSGKSVTCAVAGALHTICRNIFETSVDLQAPAIQYLDFVLNSMYRTSEVKISKLRKNPEHRLIIHSVVSAEKYPTHPNLHHSMDFMLDVVSSPYPKHNMKESALHTFEILISDSNLVTQTSPYITRIAIHAIEGFSSSFWNVKNASIQVLQALMNRLLGQKNSLTNRRRYGIDDLVLLYPDLILYFITQLYGSIDVANCDSIIAILGLLSESYYSSFHAYLDKNVAFIHKSLQTAFIYLIRTSETVGYFAANAYAALYPSTFVPDIICDISTWLKLNFTFINQNVFASVMSLLATFRKTFHTFHYDETALRHKIDSTFRDLELFLKQFNKYEMSLYNFLGIQLNSYRELQEKTIVMLSNGHNFANRIWLNNNLIRVLNNIDIADYPSFLERILGLSVNLMTVKQCVNSIITRYSELVDSSLTSTVLKVMLLSLMGLTHPNDFVLITYTRIILSLLASEYCYSCSENFIVKLRSYCVTGDRNLYKLSVYIAMLAHCSSYVEDSTLLHEIALLYKHSTLCCDIELQMFLSSTLMYLYNCVGLTLRPLVYEIAFILLFVPECSLEVSRFLSFVFETPYCELLTVLVSFLSAHNLSKSLESPERTLAFLNNLKRFVLLLGDEFEDCGMFYMRQNEEICSHKLSILKLLDEQIDIASDLLAEV</sequence>
<dbReference type="Pfam" id="PF10350">
    <property type="entry name" value="DUF2428"/>
    <property type="match status" value="1"/>
</dbReference>
<dbReference type="InterPro" id="IPR019442">
    <property type="entry name" value="THADA/TRM732_DUF2428"/>
</dbReference>
<dbReference type="PANTHER" id="PTHR14387">
    <property type="entry name" value="THADA/DEATH RECEPTOR INTERACTING PROTEIN"/>
    <property type="match status" value="1"/>
</dbReference>
<evidence type="ECO:0000313" key="3">
    <source>
        <dbReference type="EMBL" id="JAV76858.1"/>
    </source>
</evidence>
<gene>
    <name evidence="4" type="ORF">PPYR_05953</name>
</gene>
<dbReference type="InterPro" id="IPR016024">
    <property type="entry name" value="ARM-type_fold"/>
</dbReference>
<dbReference type="GO" id="GO:0030488">
    <property type="term" value="P:tRNA methylation"/>
    <property type="evidence" value="ECO:0007669"/>
    <property type="project" value="TreeGrafter"/>
</dbReference>
<accession>A0A1Y1LVE9</accession>
<comment type="similarity">
    <text evidence="1">Belongs to the THADA family.</text>
</comment>
<organism evidence="3">
    <name type="scientific">Photinus pyralis</name>
    <name type="common">Common eastern firefly</name>
    <name type="synonym">Lampyris pyralis</name>
    <dbReference type="NCBI Taxonomy" id="7054"/>
    <lineage>
        <taxon>Eukaryota</taxon>
        <taxon>Metazoa</taxon>
        <taxon>Ecdysozoa</taxon>
        <taxon>Arthropoda</taxon>
        <taxon>Hexapoda</taxon>
        <taxon>Insecta</taxon>
        <taxon>Pterygota</taxon>
        <taxon>Neoptera</taxon>
        <taxon>Endopterygota</taxon>
        <taxon>Coleoptera</taxon>
        <taxon>Polyphaga</taxon>
        <taxon>Elateriformia</taxon>
        <taxon>Elateroidea</taxon>
        <taxon>Lampyridae</taxon>
        <taxon>Lampyrinae</taxon>
        <taxon>Photinus</taxon>
    </lineage>
</organism>
<reference evidence="3" key="1">
    <citation type="journal article" date="2016" name="Sci. Rep.">
        <title>Molecular characterization of firefly nuptial gifts: a multi-omics approach sheds light on postcopulatory sexual selection.</title>
        <authorList>
            <person name="Al-Wathiqui N."/>
            <person name="Fallon T.R."/>
            <person name="South A."/>
            <person name="Weng J.K."/>
            <person name="Lewis S.M."/>
        </authorList>
    </citation>
    <scope>NUCLEOTIDE SEQUENCE</scope>
</reference>
<dbReference type="Proteomes" id="UP000327044">
    <property type="component" value="Unassembled WGS sequence"/>
</dbReference>
<evidence type="ECO:0000256" key="1">
    <source>
        <dbReference type="ARBA" id="ARBA00010409"/>
    </source>
</evidence>
<dbReference type="InterPro" id="IPR051954">
    <property type="entry name" value="tRNA_methyltransferase_THADA"/>
</dbReference>